<evidence type="ECO:0008006" key="3">
    <source>
        <dbReference type="Google" id="ProtNLM"/>
    </source>
</evidence>
<name>A0A2S6HD03_9GAMM</name>
<accession>A0A2S6HD03</accession>
<dbReference type="Proteomes" id="UP000240010">
    <property type="component" value="Unassembled WGS sequence"/>
</dbReference>
<dbReference type="AlphaFoldDB" id="A0A2S6HD03"/>
<dbReference type="SUPFAM" id="SSF64182">
    <property type="entry name" value="DHH phosphoesterases"/>
    <property type="match status" value="1"/>
</dbReference>
<evidence type="ECO:0000313" key="1">
    <source>
        <dbReference type="EMBL" id="PPK75316.1"/>
    </source>
</evidence>
<dbReference type="EMBL" id="PTIZ01000006">
    <property type="protein sequence ID" value="PPK75316.1"/>
    <property type="molecule type" value="Genomic_DNA"/>
</dbReference>
<organism evidence="1 2">
    <name type="scientific">Methylobacter tundripaludum</name>
    <dbReference type="NCBI Taxonomy" id="173365"/>
    <lineage>
        <taxon>Bacteria</taxon>
        <taxon>Pseudomonadati</taxon>
        <taxon>Pseudomonadota</taxon>
        <taxon>Gammaproteobacteria</taxon>
        <taxon>Methylococcales</taxon>
        <taxon>Methylococcaceae</taxon>
        <taxon>Methylobacter</taxon>
    </lineage>
</organism>
<gene>
    <name evidence="1" type="ORF">B0F87_106164</name>
</gene>
<dbReference type="InterPro" id="IPR038763">
    <property type="entry name" value="DHH_sf"/>
</dbReference>
<evidence type="ECO:0000313" key="2">
    <source>
        <dbReference type="Proteomes" id="UP000240010"/>
    </source>
</evidence>
<reference evidence="1 2" key="1">
    <citation type="submission" date="2018-02" db="EMBL/GenBank/DDBJ databases">
        <title>Subsurface microbial communities from deep shales in Ohio and West Virginia, USA.</title>
        <authorList>
            <person name="Wrighton K."/>
        </authorList>
    </citation>
    <scope>NUCLEOTIDE SEQUENCE [LARGE SCALE GENOMIC DNA]</scope>
    <source>
        <strain evidence="1 2">OWC-DMM</strain>
    </source>
</reference>
<protein>
    <recommendedName>
        <fullName evidence="3">Acetyltransferase</fullName>
    </recommendedName>
</protein>
<sequence>MHFDVFNGDADGICALIQLRLDRPLASRLITGIKRDIQLLDKFTVTSGDRITVLDISLQTNSVRVKEFLTRGARIFYVDHHQPGDIPKHPHLKTLINTDSAICTSLLVNQYLNGKYPLWAITAAFGDNLNHSAEQLAATLNLSQTELGTLKNLGIYINYNGYGGCIDDLHFAPDRLYREMAEFQSPFDCIGGNRDIFTQLEQGYREDMANAQRLVPEYQSDAVAVFILPDTAWARRVNGVFGNFLANLNPTRAHAVITHNKDNDYQVGVRAPLSNKTGADELCAAFPTGGGRKAAAGINHLPGDQLSIFIKKFEDFYS</sequence>
<proteinExistence type="predicted"/>
<dbReference type="RefSeq" id="WP_104429173.1">
    <property type="nucleotide sequence ID" value="NZ_PTIZ01000006.1"/>
</dbReference>
<comment type="caution">
    <text evidence="1">The sequence shown here is derived from an EMBL/GenBank/DDBJ whole genome shotgun (WGS) entry which is preliminary data.</text>
</comment>